<keyword evidence="3" id="KW-1185">Reference proteome</keyword>
<protein>
    <recommendedName>
        <fullName evidence="4">Menaquinol oxidoreductase</fullName>
    </recommendedName>
</protein>
<gene>
    <name evidence="2" type="ORF">KP001_12785</name>
</gene>
<sequence>MSGHHLIEHIKAKPVRGAAQVEAESPLCWSREQVAKNVEQLHVLSRRGLWGVLLFLGVSAAALVVSQGNLLSGAQAELVQVIGPLPSADVLNVVLGVSWLSALVLILGRRGSDGRPGYSWYNVGLPAAFYPLYVFCDTTGSYFPVVFLAGLVLLLLEHGFVVCYTAKAIKEEAARLERLRD</sequence>
<accession>A0ABX8LBE6</accession>
<feature type="transmembrane region" description="Helical" evidence="1">
    <location>
        <begin position="49"/>
        <end position="70"/>
    </location>
</feature>
<feature type="transmembrane region" description="Helical" evidence="1">
    <location>
        <begin position="119"/>
        <end position="135"/>
    </location>
</feature>
<reference evidence="2 3" key="1">
    <citation type="submission" date="2021-06" db="EMBL/GenBank/DDBJ databases">
        <title>Gemonas diversity in paddy soil.</title>
        <authorList>
            <person name="Liu G."/>
        </authorList>
    </citation>
    <scope>NUCLEOTIDE SEQUENCE [LARGE SCALE GENOMIC DNA]</scope>
    <source>
        <strain evidence="2 3">RG2</strain>
    </source>
</reference>
<keyword evidence="1" id="KW-0472">Membrane</keyword>
<evidence type="ECO:0000313" key="2">
    <source>
        <dbReference type="EMBL" id="QXE89332.1"/>
    </source>
</evidence>
<feature type="transmembrane region" description="Helical" evidence="1">
    <location>
        <begin position="141"/>
        <end position="166"/>
    </location>
</feature>
<dbReference type="RefSeq" id="WP_217286019.1">
    <property type="nucleotide sequence ID" value="NZ_CP077683.1"/>
</dbReference>
<evidence type="ECO:0008006" key="4">
    <source>
        <dbReference type="Google" id="ProtNLM"/>
    </source>
</evidence>
<dbReference type="Proteomes" id="UP000683559">
    <property type="component" value="Chromosome"/>
</dbReference>
<name>A0ABX8LBE6_9BACT</name>
<keyword evidence="1" id="KW-0812">Transmembrane</keyword>
<feature type="transmembrane region" description="Helical" evidence="1">
    <location>
        <begin position="90"/>
        <end position="107"/>
    </location>
</feature>
<evidence type="ECO:0000313" key="3">
    <source>
        <dbReference type="Proteomes" id="UP000683559"/>
    </source>
</evidence>
<keyword evidence="1" id="KW-1133">Transmembrane helix</keyword>
<proteinExistence type="predicted"/>
<organism evidence="2 3">
    <name type="scientific">Geomonas subterranea</name>
    <dbReference type="NCBI Taxonomy" id="2847989"/>
    <lineage>
        <taxon>Bacteria</taxon>
        <taxon>Pseudomonadati</taxon>
        <taxon>Thermodesulfobacteriota</taxon>
        <taxon>Desulfuromonadia</taxon>
        <taxon>Geobacterales</taxon>
        <taxon>Geobacteraceae</taxon>
        <taxon>Geomonas</taxon>
    </lineage>
</organism>
<dbReference type="EMBL" id="CP077683">
    <property type="protein sequence ID" value="QXE89332.1"/>
    <property type="molecule type" value="Genomic_DNA"/>
</dbReference>
<evidence type="ECO:0000256" key="1">
    <source>
        <dbReference type="SAM" id="Phobius"/>
    </source>
</evidence>